<evidence type="ECO:0000313" key="1">
    <source>
        <dbReference type="EMBL" id="MBE9117696.1"/>
    </source>
</evidence>
<proteinExistence type="predicted"/>
<accession>A0A8J7DYA5</accession>
<protein>
    <submittedName>
        <fullName evidence="1">Uncharacterized protein</fullName>
    </submittedName>
</protein>
<dbReference type="InterPro" id="IPR045682">
    <property type="entry name" value="DUF6193"/>
</dbReference>
<evidence type="ECO:0000313" key="2">
    <source>
        <dbReference type="Proteomes" id="UP000654482"/>
    </source>
</evidence>
<gene>
    <name evidence="1" type="ORF">IQ249_17505</name>
</gene>
<dbReference type="AlphaFoldDB" id="A0A8J7DYA5"/>
<dbReference type="EMBL" id="JADEWZ010000028">
    <property type="protein sequence ID" value="MBE9117696.1"/>
    <property type="molecule type" value="Genomic_DNA"/>
</dbReference>
<dbReference type="RefSeq" id="WP_194030778.1">
    <property type="nucleotide sequence ID" value="NZ_JADEWZ010000028.1"/>
</dbReference>
<comment type="caution">
    <text evidence="1">The sequence shown here is derived from an EMBL/GenBank/DDBJ whole genome shotgun (WGS) entry which is preliminary data.</text>
</comment>
<sequence length="150" mass="17105">MESFLVLNYDLSSLRKEYKDFIGSEDGKAHEQGEYVEFVWKKLLLCQPEDFSSPELFSLIHAASLVPELRSLIPYTSMLSLRFKCKTDDLDWNDYPCCLAMRNGEYSVQIYKQAILMTITKSKNINDVIKALVQALPKSCGDATDDMSKA</sequence>
<dbReference type="Proteomes" id="UP000654482">
    <property type="component" value="Unassembled WGS sequence"/>
</dbReference>
<organism evidence="1 2">
    <name type="scientific">Lusitaniella coriacea LEGE 07157</name>
    <dbReference type="NCBI Taxonomy" id="945747"/>
    <lineage>
        <taxon>Bacteria</taxon>
        <taxon>Bacillati</taxon>
        <taxon>Cyanobacteriota</taxon>
        <taxon>Cyanophyceae</taxon>
        <taxon>Spirulinales</taxon>
        <taxon>Lusitaniellaceae</taxon>
        <taxon>Lusitaniella</taxon>
    </lineage>
</organism>
<reference evidence="1" key="1">
    <citation type="submission" date="2020-10" db="EMBL/GenBank/DDBJ databases">
        <authorList>
            <person name="Castelo-Branco R."/>
            <person name="Eusebio N."/>
            <person name="Adriana R."/>
            <person name="Vieira A."/>
            <person name="Brugerolle De Fraissinette N."/>
            <person name="Rezende De Castro R."/>
            <person name="Schneider M.P."/>
            <person name="Vasconcelos V."/>
            <person name="Leao P.N."/>
        </authorList>
    </citation>
    <scope>NUCLEOTIDE SEQUENCE</scope>
    <source>
        <strain evidence="1">LEGE 07157</strain>
    </source>
</reference>
<name>A0A8J7DYA5_9CYAN</name>
<dbReference type="Pfam" id="PF19692">
    <property type="entry name" value="DUF6193"/>
    <property type="match status" value="1"/>
</dbReference>
<keyword evidence="2" id="KW-1185">Reference proteome</keyword>